<comment type="similarity">
    <text evidence="1">Belongs to the bacterial ribosomal protein bL17 family.</text>
</comment>
<dbReference type="SUPFAM" id="SSF64263">
    <property type="entry name" value="Prokaryotic ribosomal protein L17"/>
    <property type="match status" value="1"/>
</dbReference>
<dbReference type="Proteomes" id="UP000008281">
    <property type="component" value="Unassembled WGS sequence"/>
</dbReference>
<dbReference type="Gene3D" id="3.90.1030.10">
    <property type="entry name" value="Ribosomal protein L17"/>
    <property type="match status" value="1"/>
</dbReference>
<dbReference type="AlphaFoldDB" id="E3MYG9"/>
<dbReference type="Proteomes" id="UP000483820">
    <property type="component" value="Chromosome I"/>
</dbReference>
<accession>E3MYG9</accession>
<keyword evidence="3" id="KW-0687">Ribonucleoprotein</keyword>
<keyword evidence="8" id="KW-1185">Reference proteome</keyword>
<dbReference type="EMBL" id="WUAV01000001">
    <property type="protein sequence ID" value="KAF1769117.1"/>
    <property type="molecule type" value="Genomic_DNA"/>
</dbReference>
<dbReference type="FunCoup" id="E3MYG9">
    <property type="interactions" value="2832"/>
</dbReference>
<dbReference type="GeneID" id="9816427"/>
<reference evidence="6" key="1">
    <citation type="submission" date="2007-07" db="EMBL/GenBank/DDBJ databases">
        <title>PCAP assembly of the Caenorhabditis remanei genome.</title>
        <authorList>
            <consortium name="The Caenorhabditis remanei Sequencing Consortium"/>
            <person name="Wilson R.K."/>
        </authorList>
    </citation>
    <scope>NUCLEOTIDE SEQUENCE [LARGE SCALE GENOMIC DNA]</scope>
    <source>
        <strain evidence="6">PB4641</strain>
    </source>
</reference>
<protein>
    <recommendedName>
        <fullName evidence="4">Large ribosomal subunit protein bL17m</fullName>
    </recommendedName>
    <alternativeName>
        <fullName evidence="5">39S ribosomal protein L17, mitochondrial</fullName>
    </alternativeName>
</protein>
<evidence type="ECO:0000256" key="5">
    <source>
        <dbReference type="ARBA" id="ARBA00035413"/>
    </source>
</evidence>
<dbReference type="GO" id="GO:0006412">
    <property type="term" value="P:translation"/>
    <property type="evidence" value="ECO:0007669"/>
    <property type="project" value="InterPro"/>
</dbReference>
<evidence type="ECO:0000313" key="8">
    <source>
        <dbReference type="Proteomes" id="UP000008281"/>
    </source>
</evidence>
<dbReference type="eggNOG" id="KOG3280">
    <property type="taxonomic scope" value="Eukaryota"/>
</dbReference>
<dbReference type="InterPro" id="IPR036373">
    <property type="entry name" value="Ribosomal_bL17_sf"/>
</dbReference>
<evidence type="ECO:0000256" key="4">
    <source>
        <dbReference type="ARBA" id="ARBA00035290"/>
    </source>
</evidence>
<evidence type="ECO:0000313" key="9">
    <source>
        <dbReference type="Proteomes" id="UP000483820"/>
    </source>
</evidence>
<evidence type="ECO:0000256" key="1">
    <source>
        <dbReference type="ARBA" id="ARBA00008777"/>
    </source>
</evidence>
<name>E3MYG9_CAERE</name>
<dbReference type="FunFam" id="3.90.1030.10:FF:000015">
    <property type="entry name" value="Mitochondrial Ribosomal Protein, Large"/>
    <property type="match status" value="1"/>
</dbReference>
<keyword evidence="2" id="KW-0689">Ribosomal protein</keyword>
<evidence type="ECO:0000256" key="2">
    <source>
        <dbReference type="ARBA" id="ARBA00022980"/>
    </source>
</evidence>
<evidence type="ECO:0000313" key="7">
    <source>
        <dbReference type="EMBL" id="KAF1769117.1"/>
    </source>
</evidence>
<dbReference type="KEGG" id="crq:GCK72_000931"/>
<dbReference type="HOGENOM" id="CLU_074407_3_1_1"/>
<dbReference type="InterPro" id="IPR000456">
    <property type="entry name" value="Ribosomal_bL17"/>
</dbReference>
<dbReference type="CTD" id="9816427"/>
<dbReference type="EMBL" id="DS268496">
    <property type="protein sequence ID" value="EFP12068.1"/>
    <property type="molecule type" value="Genomic_DNA"/>
</dbReference>
<organism evidence="8">
    <name type="scientific">Caenorhabditis remanei</name>
    <name type="common">Caenorhabditis vulgaris</name>
    <dbReference type="NCBI Taxonomy" id="31234"/>
    <lineage>
        <taxon>Eukaryota</taxon>
        <taxon>Metazoa</taxon>
        <taxon>Ecdysozoa</taxon>
        <taxon>Nematoda</taxon>
        <taxon>Chromadorea</taxon>
        <taxon>Rhabditida</taxon>
        <taxon>Rhabditina</taxon>
        <taxon>Rhabditomorpha</taxon>
        <taxon>Rhabditoidea</taxon>
        <taxon>Rhabditidae</taxon>
        <taxon>Peloderinae</taxon>
        <taxon>Caenorhabditis</taxon>
    </lineage>
</organism>
<dbReference type="GO" id="GO:0005762">
    <property type="term" value="C:mitochondrial large ribosomal subunit"/>
    <property type="evidence" value="ECO:0007669"/>
    <property type="project" value="TreeGrafter"/>
</dbReference>
<dbReference type="Pfam" id="PF01196">
    <property type="entry name" value="Ribosomal_L17"/>
    <property type="match status" value="1"/>
</dbReference>
<proteinExistence type="inferred from homology"/>
<dbReference type="GO" id="GO:0003735">
    <property type="term" value="F:structural constituent of ribosome"/>
    <property type="evidence" value="ECO:0007669"/>
    <property type="project" value="InterPro"/>
</dbReference>
<reference evidence="7 9" key="2">
    <citation type="submission" date="2019-12" db="EMBL/GenBank/DDBJ databases">
        <title>Chromosome-level assembly of the Caenorhabditis remanei genome.</title>
        <authorList>
            <person name="Teterina A.A."/>
            <person name="Willis J.H."/>
            <person name="Phillips P.C."/>
        </authorList>
    </citation>
    <scope>NUCLEOTIDE SEQUENCE [LARGE SCALE GENOMIC DNA]</scope>
    <source>
        <strain evidence="7 9">PX506</strain>
        <tissue evidence="7">Whole organism</tissue>
    </source>
</reference>
<dbReference type="OrthoDB" id="275000at2759"/>
<dbReference type="OMA" id="HKPTMEM"/>
<evidence type="ECO:0000256" key="3">
    <source>
        <dbReference type="ARBA" id="ARBA00023274"/>
    </source>
</evidence>
<dbReference type="RefSeq" id="XP_003098819.1">
    <property type="nucleotide sequence ID" value="XM_003098771.1"/>
</dbReference>
<dbReference type="PANTHER" id="PTHR14413:SF16">
    <property type="entry name" value="LARGE RIBOSOMAL SUBUNIT PROTEIN BL17M"/>
    <property type="match status" value="1"/>
</dbReference>
<sequence length="194" mass="22577">MSAHRVAASLPRIGVTIGHTPQKLKTGGIEPSRRARLEVLRRIVTRTVREERVELKWNRAVEARPYVERLIQLGVERGPLDEYTAEMMEWWLPEKDLITKMHEVIVPRFQNRDSPFTSLFRLPPQRLQQFIQNKREVWKRYDIGVLEIDGNPFPAIQAAHQEQSDSILDVLLADALRNHQITLQEKLEASTESK</sequence>
<dbReference type="STRING" id="31234.E3MYG9"/>
<evidence type="ECO:0000313" key="6">
    <source>
        <dbReference type="EMBL" id="EFP12068.1"/>
    </source>
</evidence>
<gene>
    <name evidence="6" type="ORF">CRE_30063</name>
    <name evidence="7" type="ORF">GCK72_000931</name>
</gene>
<dbReference type="PANTHER" id="PTHR14413">
    <property type="entry name" value="RIBOSOMAL PROTEIN L17"/>
    <property type="match status" value="1"/>
</dbReference>